<dbReference type="EMBL" id="KN839848">
    <property type="protein sequence ID" value="KIJ63936.1"/>
    <property type="molecule type" value="Genomic_DNA"/>
</dbReference>
<dbReference type="InterPro" id="IPR011010">
    <property type="entry name" value="DNA_brk_join_enz"/>
</dbReference>
<evidence type="ECO:0000256" key="1">
    <source>
        <dbReference type="ARBA" id="ARBA00023172"/>
    </source>
</evidence>
<dbReference type="Gene3D" id="1.10.443.10">
    <property type="entry name" value="Intergrase catalytic core"/>
    <property type="match status" value="1"/>
</dbReference>
<keyword evidence="1" id="KW-0233">DNA recombination</keyword>
<evidence type="ECO:0008006" key="4">
    <source>
        <dbReference type="Google" id="ProtNLM"/>
    </source>
</evidence>
<gene>
    <name evidence="2" type="ORF">HYDPIDRAFT_91393</name>
</gene>
<dbReference type="PANTHER" id="PTHR34605">
    <property type="entry name" value="PHAGE_INTEGRASE DOMAIN-CONTAINING PROTEIN"/>
    <property type="match status" value="1"/>
</dbReference>
<dbReference type="Proteomes" id="UP000053820">
    <property type="component" value="Unassembled WGS sequence"/>
</dbReference>
<protein>
    <recommendedName>
        <fullName evidence="4">DNA breaking-rejoining enzyme</fullName>
    </recommendedName>
</protein>
<accession>A0A0C9WEH2</accession>
<evidence type="ECO:0000313" key="3">
    <source>
        <dbReference type="Proteomes" id="UP000053820"/>
    </source>
</evidence>
<proteinExistence type="predicted"/>
<dbReference type="GO" id="GO:0003677">
    <property type="term" value="F:DNA binding"/>
    <property type="evidence" value="ECO:0007669"/>
    <property type="project" value="InterPro"/>
</dbReference>
<dbReference type="SUPFAM" id="SSF56349">
    <property type="entry name" value="DNA breaking-rejoining enzymes"/>
    <property type="match status" value="1"/>
</dbReference>
<keyword evidence="3" id="KW-1185">Reference proteome</keyword>
<sequence length="344" mass="38899">RCDSMALGGGLKSADEVRDSYGHGQKMRAAMTYAFGRIHGLGTVPWQEDNPGSGRFVGNPSVSQQVSNYMCSLRRRKIQAGEVACSARAITSDILYRLYHHNHRPENWEIREYAAGAQKALGDAGQGSPWGGGRARRLLHAAYTLAYVCLLRVDEVLKIQSHDIIVEQRPGRPDRLVVTLPFRKTSQFGQIKPFILYPLSDSEAHLCPLRAYAEWIKCSEITTGYVFRRIASGDRVSHENKPIAAEAFLEMFRNNLLDIAIDPYPYGTHSFRRGGCQYLHLERRWQLRRICEWGGWSTEFTSLTIVKYLISVNDDPTEPRESFFDPSRPLTIKCPQCGRSCPCA</sequence>
<dbReference type="GO" id="GO:0015074">
    <property type="term" value="P:DNA integration"/>
    <property type="evidence" value="ECO:0007669"/>
    <property type="project" value="InterPro"/>
</dbReference>
<name>A0A0C9WEH2_9AGAM</name>
<evidence type="ECO:0000313" key="2">
    <source>
        <dbReference type="EMBL" id="KIJ63936.1"/>
    </source>
</evidence>
<dbReference type="AlphaFoldDB" id="A0A0C9WEH2"/>
<dbReference type="OrthoDB" id="3163890at2759"/>
<dbReference type="InterPro" id="IPR013762">
    <property type="entry name" value="Integrase-like_cat_sf"/>
</dbReference>
<organism evidence="2 3">
    <name type="scientific">Hydnomerulius pinastri MD-312</name>
    <dbReference type="NCBI Taxonomy" id="994086"/>
    <lineage>
        <taxon>Eukaryota</taxon>
        <taxon>Fungi</taxon>
        <taxon>Dikarya</taxon>
        <taxon>Basidiomycota</taxon>
        <taxon>Agaricomycotina</taxon>
        <taxon>Agaricomycetes</taxon>
        <taxon>Agaricomycetidae</taxon>
        <taxon>Boletales</taxon>
        <taxon>Boletales incertae sedis</taxon>
        <taxon>Leucogyrophana</taxon>
    </lineage>
</organism>
<dbReference type="HOGENOM" id="CLU_063718_1_0_1"/>
<dbReference type="GO" id="GO:0006310">
    <property type="term" value="P:DNA recombination"/>
    <property type="evidence" value="ECO:0007669"/>
    <property type="project" value="UniProtKB-KW"/>
</dbReference>
<feature type="non-terminal residue" evidence="2">
    <location>
        <position position="1"/>
    </location>
</feature>
<reference evidence="2 3" key="1">
    <citation type="submission" date="2014-04" db="EMBL/GenBank/DDBJ databases">
        <title>Evolutionary Origins and Diversification of the Mycorrhizal Mutualists.</title>
        <authorList>
            <consortium name="DOE Joint Genome Institute"/>
            <consortium name="Mycorrhizal Genomics Consortium"/>
            <person name="Kohler A."/>
            <person name="Kuo A."/>
            <person name="Nagy L.G."/>
            <person name="Floudas D."/>
            <person name="Copeland A."/>
            <person name="Barry K.W."/>
            <person name="Cichocki N."/>
            <person name="Veneault-Fourrey C."/>
            <person name="LaButti K."/>
            <person name="Lindquist E.A."/>
            <person name="Lipzen A."/>
            <person name="Lundell T."/>
            <person name="Morin E."/>
            <person name="Murat C."/>
            <person name="Riley R."/>
            <person name="Ohm R."/>
            <person name="Sun H."/>
            <person name="Tunlid A."/>
            <person name="Henrissat B."/>
            <person name="Grigoriev I.V."/>
            <person name="Hibbett D.S."/>
            <person name="Martin F."/>
        </authorList>
    </citation>
    <scope>NUCLEOTIDE SEQUENCE [LARGE SCALE GENOMIC DNA]</scope>
    <source>
        <strain evidence="2 3">MD-312</strain>
    </source>
</reference>
<dbReference type="PANTHER" id="PTHR34605:SF4">
    <property type="entry name" value="DNA ADENINE METHYLTRANSFERASE"/>
    <property type="match status" value="1"/>
</dbReference>
<dbReference type="InterPro" id="IPR052925">
    <property type="entry name" value="Phage_Integrase-like_Recomb"/>
</dbReference>